<sequence>MVSPEFEAGRTLCPTLVHLLGSGSGSMLRVSNPAVCPCPSQAPFRTEEASEPRIVDGAVA</sequence>
<name>A0ABP8EGA3_9MICO</name>
<evidence type="ECO:0000313" key="2">
    <source>
        <dbReference type="Proteomes" id="UP001501586"/>
    </source>
</evidence>
<organism evidence="1 2">
    <name type="scientific">Brevibacterium daeguense</name>
    <dbReference type="NCBI Taxonomy" id="909936"/>
    <lineage>
        <taxon>Bacteria</taxon>
        <taxon>Bacillati</taxon>
        <taxon>Actinomycetota</taxon>
        <taxon>Actinomycetes</taxon>
        <taxon>Micrococcales</taxon>
        <taxon>Brevibacteriaceae</taxon>
        <taxon>Brevibacterium</taxon>
    </lineage>
</organism>
<proteinExistence type="predicted"/>
<keyword evidence="2" id="KW-1185">Reference proteome</keyword>
<evidence type="ECO:0000313" key="1">
    <source>
        <dbReference type="EMBL" id="GAA4283002.1"/>
    </source>
</evidence>
<dbReference type="EMBL" id="BAABAZ010000004">
    <property type="protein sequence ID" value="GAA4283002.1"/>
    <property type="molecule type" value="Genomic_DNA"/>
</dbReference>
<gene>
    <name evidence="1" type="ORF">GCM10022261_05330</name>
</gene>
<comment type="caution">
    <text evidence="1">The sequence shown here is derived from an EMBL/GenBank/DDBJ whole genome shotgun (WGS) entry which is preliminary data.</text>
</comment>
<reference evidence="2" key="1">
    <citation type="journal article" date="2019" name="Int. J. Syst. Evol. Microbiol.">
        <title>The Global Catalogue of Microorganisms (GCM) 10K type strain sequencing project: providing services to taxonomists for standard genome sequencing and annotation.</title>
        <authorList>
            <consortium name="The Broad Institute Genomics Platform"/>
            <consortium name="The Broad Institute Genome Sequencing Center for Infectious Disease"/>
            <person name="Wu L."/>
            <person name="Ma J."/>
        </authorList>
    </citation>
    <scope>NUCLEOTIDE SEQUENCE [LARGE SCALE GENOMIC DNA]</scope>
    <source>
        <strain evidence="2">JCM 17458</strain>
    </source>
</reference>
<accession>A0ABP8EGA3</accession>
<protein>
    <submittedName>
        <fullName evidence="1">Uncharacterized protein</fullName>
    </submittedName>
</protein>
<dbReference type="Proteomes" id="UP001501586">
    <property type="component" value="Unassembled WGS sequence"/>
</dbReference>